<evidence type="ECO:0000256" key="2">
    <source>
        <dbReference type="ARBA" id="ARBA00023186"/>
    </source>
</evidence>
<dbReference type="RefSeq" id="WP_233436408.1">
    <property type="nucleotide sequence ID" value="NZ_UAQE01000004.1"/>
</dbReference>
<comment type="similarity">
    <text evidence="3">Belongs to the UreF family.</text>
</comment>
<comment type="subunit">
    <text evidence="3">UreD, UreF and UreG form a complex that acts as a GTP-hydrolysis-dependent molecular chaperone, activating the urease apoprotein by helping to assemble the nickel containing metallocenter of UreC. The UreE protein probably delivers the nickel.</text>
</comment>
<evidence type="ECO:0000313" key="4">
    <source>
        <dbReference type="EMBL" id="SPU39024.1"/>
    </source>
</evidence>
<dbReference type="PANTHER" id="PTHR33620">
    <property type="entry name" value="UREASE ACCESSORY PROTEIN F"/>
    <property type="match status" value="1"/>
</dbReference>
<proteinExistence type="inferred from homology"/>
<dbReference type="Pfam" id="PF01730">
    <property type="entry name" value="UreF"/>
    <property type="match status" value="1"/>
</dbReference>
<protein>
    <recommendedName>
        <fullName evidence="3">Urease accessory protein UreF</fullName>
    </recommendedName>
</protein>
<accession>A0A2X1AL47</accession>
<dbReference type="PIRSF" id="PIRSF009467">
    <property type="entry name" value="Ureas_acces_UreF"/>
    <property type="match status" value="1"/>
</dbReference>
<dbReference type="GO" id="GO:0005737">
    <property type="term" value="C:cytoplasm"/>
    <property type="evidence" value="ECO:0007669"/>
    <property type="project" value="UniProtKB-SubCell"/>
</dbReference>
<gene>
    <name evidence="3 4" type="primary">ureF</name>
    <name evidence="4" type="ORF">NCTC7582_05000</name>
</gene>
<dbReference type="PANTHER" id="PTHR33620:SF1">
    <property type="entry name" value="UREASE ACCESSORY PROTEIN F"/>
    <property type="match status" value="1"/>
</dbReference>
<dbReference type="STRING" id="1421.A2J09_06540"/>
<dbReference type="AlphaFoldDB" id="A0A2X1AL47"/>
<evidence type="ECO:0000313" key="5">
    <source>
        <dbReference type="Proteomes" id="UP000251431"/>
    </source>
</evidence>
<dbReference type="Proteomes" id="UP000251431">
    <property type="component" value="Unassembled WGS sequence"/>
</dbReference>
<comment type="subcellular location">
    <subcellularLocation>
        <location evidence="3">Cytoplasm</location>
    </subcellularLocation>
</comment>
<name>A0A2X1AL47_9BACI</name>
<comment type="function">
    <text evidence="3">Required for maturation of urease via the functional incorporation of the urease nickel metallocenter.</text>
</comment>
<sequence>MKQLNDASSNRSNTVDTLTNLSLLQLLQIHDSAFPIGSYTHSYGMETYIQEDIIRTKEQLVEFCHVYLFHNVVYGDAILIQEAFHAAKRRDVAHLIELDQLCGAMKLAKESRDASVNVGKQFMRTVAPLMESPFLLQWKEKIDHEEVKGHYAVLYGIYCEALGVNVFHAIMTFMYASISGLVQNAVRAVPFGQNTGVQALHTLLPSVEEAATTVMTLTMDDLANNALGIELASMKHEFLFSRLFIS</sequence>
<dbReference type="HAMAP" id="MF_01385">
    <property type="entry name" value="UreF"/>
    <property type="match status" value="1"/>
</dbReference>
<dbReference type="Gene3D" id="1.10.4190.10">
    <property type="entry name" value="Urease accessory protein UreF"/>
    <property type="match status" value="1"/>
</dbReference>
<evidence type="ECO:0000256" key="3">
    <source>
        <dbReference type="HAMAP-Rule" id="MF_01385"/>
    </source>
</evidence>
<organism evidence="4 5">
    <name type="scientific">Lysinibacillus capsici</name>
    <dbReference type="NCBI Taxonomy" id="2115968"/>
    <lineage>
        <taxon>Bacteria</taxon>
        <taxon>Bacillati</taxon>
        <taxon>Bacillota</taxon>
        <taxon>Bacilli</taxon>
        <taxon>Bacillales</taxon>
        <taxon>Bacillaceae</taxon>
        <taxon>Lysinibacillus</taxon>
    </lineage>
</organism>
<keyword evidence="2 3" id="KW-0143">Chaperone</keyword>
<keyword evidence="1 3" id="KW-0996">Nickel insertion</keyword>
<evidence type="ECO:0000256" key="1">
    <source>
        <dbReference type="ARBA" id="ARBA00022988"/>
    </source>
</evidence>
<dbReference type="EMBL" id="UAQE01000004">
    <property type="protein sequence ID" value="SPU39024.1"/>
    <property type="molecule type" value="Genomic_DNA"/>
</dbReference>
<keyword evidence="3" id="KW-0963">Cytoplasm</keyword>
<reference evidence="4 5" key="1">
    <citation type="submission" date="2018-06" db="EMBL/GenBank/DDBJ databases">
        <authorList>
            <consortium name="Pathogen Informatics"/>
            <person name="Doyle S."/>
        </authorList>
    </citation>
    <scope>NUCLEOTIDE SEQUENCE [LARGE SCALE GENOMIC DNA]</scope>
    <source>
        <strain evidence="4 5">NCTC7582</strain>
    </source>
</reference>
<dbReference type="InterPro" id="IPR038277">
    <property type="entry name" value="UreF_sf"/>
</dbReference>
<dbReference type="InterPro" id="IPR002639">
    <property type="entry name" value="UreF"/>
</dbReference>
<dbReference type="GO" id="GO:0016151">
    <property type="term" value="F:nickel cation binding"/>
    <property type="evidence" value="ECO:0007669"/>
    <property type="project" value="UniProtKB-UniRule"/>
</dbReference>